<dbReference type="EMBL" id="LSSN01002399">
    <property type="protein sequence ID" value="OMJ16240.1"/>
    <property type="molecule type" value="Genomic_DNA"/>
</dbReference>
<evidence type="ECO:0000256" key="5">
    <source>
        <dbReference type="ARBA" id="ARBA00022517"/>
    </source>
</evidence>
<keyword evidence="6" id="KW-0539">Nucleus</keyword>
<keyword evidence="5" id="KW-0690">Ribosome biogenesis</keyword>
<evidence type="ECO:0000313" key="8">
    <source>
        <dbReference type="Proteomes" id="UP000187283"/>
    </source>
</evidence>
<name>A0A1R1XNN9_9FUNG</name>
<reference evidence="7 8" key="1">
    <citation type="submission" date="2017-01" db="EMBL/GenBank/DDBJ databases">
        <authorList>
            <person name="Mah S.A."/>
            <person name="Swanson W.J."/>
            <person name="Moy G.W."/>
            <person name="Vacquier V.D."/>
        </authorList>
    </citation>
    <scope>NUCLEOTIDE SEQUENCE [LARGE SCALE GENOMIC DNA]</scope>
    <source>
        <strain evidence="7 8">GSMNP</strain>
    </source>
</reference>
<keyword evidence="8" id="KW-1185">Reference proteome</keyword>
<dbReference type="AlphaFoldDB" id="A0A1R1XNN9"/>
<dbReference type="PANTHER" id="PTHR14211:SF7">
    <property type="entry name" value="RIBOSOME BIOGENESIS PROTEIN NOP53"/>
    <property type="match status" value="1"/>
</dbReference>
<dbReference type="GO" id="GO:0005654">
    <property type="term" value="C:nucleoplasm"/>
    <property type="evidence" value="ECO:0007669"/>
    <property type="project" value="UniProtKB-SubCell"/>
</dbReference>
<evidence type="ECO:0000256" key="4">
    <source>
        <dbReference type="ARBA" id="ARBA00018339"/>
    </source>
</evidence>
<feature type="non-terminal residue" evidence="7">
    <location>
        <position position="1"/>
    </location>
</feature>
<dbReference type="GO" id="GO:0006364">
    <property type="term" value="P:rRNA processing"/>
    <property type="evidence" value="ECO:0007669"/>
    <property type="project" value="TreeGrafter"/>
</dbReference>
<accession>A0A1R1XNN9</accession>
<comment type="subcellular location">
    <subcellularLocation>
        <location evidence="1">Nucleus</location>
        <location evidence="1">Nucleolus</location>
    </subcellularLocation>
    <subcellularLocation>
        <location evidence="2">Nucleus</location>
        <location evidence="2">Nucleoplasm</location>
    </subcellularLocation>
</comment>
<dbReference type="InterPro" id="IPR011687">
    <property type="entry name" value="Nop53/GLTSCR2"/>
</dbReference>
<comment type="similarity">
    <text evidence="3">Belongs to the NOP53 family.</text>
</comment>
<dbReference type="Proteomes" id="UP000187283">
    <property type="component" value="Unassembled WGS sequence"/>
</dbReference>
<evidence type="ECO:0000256" key="3">
    <source>
        <dbReference type="ARBA" id="ARBA00008838"/>
    </source>
</evidence>
<dbReference type="GO" id="GO:0008097">
    <property type="term" value="F:5S rRNA binding"/>
    <property type="evidence" value="ECO:0007669"/>
    <property type="project" value="TreeGrafter"/>
</dbReference>
<sequence length="93" mass="10587">LILRINKITAEFENELKEKEAARAAKNEIIKQKSLLPKKKIGRYRIKDAEIAVKLGDEVTGSLRTLQTESNLFAEAFSGIQRRNLVEPRIPVK</sequence>
<dbReference type="PANTHER" id="PTHR14211">
    <property type="entry name" value="GLIOMA SUPPRESSOR CANDIDATE REGION GENE 2"/>
    <property type="match status" value="1"/>
</dbReference>
<organism evidence="7 8">
    <name type="scientific">Smittium culicis</name>
    <dbReference type="NCBI Taxonomy" id="133412"/>
    <lineage>
        <taxon>Eukaryota</taxon>
        <taxon>Fungi</taxon>
        <taxon>Fungi incertae sedis</taxon>
        <taxon>Zoopagomycota</taxon>
        <taxon>Kickxellomycotina</taxon>
        <taxon>Harpellomycetes</taxon>
        <taxon>Harpellales</taxon>
        <taxon>Legeriomycetaceae</taxon>
        <taxon>Smittium</taxon>
    </lineage>
</organism>
<dbReference type="GO" id="GO:0000027">
    <property type="term" value="P:ribosomal large subunit assembly"/>
    <property type="evidence" value="ECO:0007669"/>
    <property type="project" value="TreeGrafter"/>
</dbReference>
<protein>
    <recommendedName>
        <fullName evidence="4">Ribosome biogenesis protein NOP53</fullName>
    </recommendedName>
</protein>
<evidence type="ECO:0000256" key="6">
    <source>
        <dbReference type="ARBA" id="ARBA00023242"/>
    </source>
</evidence>
<evidence type="ECO:0000256" key="2">
    <source>
        <dbReference type="ARBA" id="ARBA00004642"/>
    </source>
</evidence>
<comment type="caution">
    <text evidence="7">The sequence shown here is derived from an EMBL/GenBank/DDBJ whole genome shotgun (WGS) entry which is preliminary data.</text>
</comment>
<dbReference type="GO" id="GO:0005730">
    <property type="term" value="C:nucleolus"/>
    <property type="evidence" value="ECO:0007669"/>
    <property type="project" value="UniProtKB-SubCell"/>
</dbReference>
<proteinExistence type="inferred from homology"/>
<evidence type="ECO:0000313" key="7">
    <source>
        <dbReference type="EMBL" id="OMJ16240.1"/>
    </source>
</evidence>
<evidence type="ECO:0000256" key="1">
    <source>
        <dbReference type="ARBA" id="ARBA00004604"/>
    </source>
</evidence>
<dbReference type="OrthoDB" id="5072at2759"/>
<dbReference type="Pfam" id="PF07767">
    <property type="entry name" value="Nop53"/>
    <property type="match status" value="1"/>
</dbReference>
<gene>
    <name evidence="7" type="ORF">AYI70_g6736</name>
</gene>
<dbReference type="STRING" id="133412.A0A1R1XNN9"/>